<dbReference type="EMBL" id="CP043498">
    <property type="protein sequence ID" value="QFY59457.1"/>
    <property type="molecule type" value="Genomic_DNA"/>
</dbReference>
<dbReference type="GO" id="GO:0016491">
    <property type="term" value="F:oxidoreductase activity"/>
    <property type="evidence" value="ECO:0007669"/>
    <property type="project" value="UniProtKB-KW"/>
</dbReference>
<sequence length="429" mass="46615">MAEIDLKHSTQDRLVSGRSPWSHASQAPNSQRLTESLKVDALVVGSGITGALMGQHLAARGLRVAIVDRETPGLGSTVASTAMLQWETDRTLSELEQLYGFERAVGIYRRSAASVAGLAKLIAELNIPCQLRPRQSLFLAGNQEGARDLANEAALRRRAGLPSVYLEHCDLFTQYELDRDAGIRSRGAAEADPLLLTTGLLRSAAEKGAILLNVSVKTLNCEGGRVFAGTEDGHEIEAKTAVLATGYTLPAIEMPKLHRASSSWAIATVPQEPASLWRDQCLIWEDSHPYLYVRTTADGRIIAGGEDDPTTDPSARDEKLPQKAGIIREKLKRLWPKADTRIAYAWCGTFGETSDGLPLIGPVPSMPDVYAAYGYGGNGITFSYLATQVIGAMIGGHYREWFDDFALDRDAPRFADPADWQPGRPAPFN</sequence>
<evidence type="ECO:0000256" key="1">
    <source>
        <dbReference type="ARBA" id="ARBA00023002"/>
    </source>
</evidence>
<gene>
    <name evidence="4" type="ORF">FZ934_02800</name>
</gene>
<feature type="domain" description="FAD dependent oxidoreductase" evidence="3">
    <location>
        <begin position="40"/>
        <end position="386"/>
    </location>
</feature>
<dbReference type="AlphaFoldDB" id="A0A5Q0C5Y3"/>
<keyword evidence="5" id="KW-1185">Reference proteome</keyword>
<dbReference type="OrthoDB" id="311718at2"/>
<protein>
    <submittedName>
        <fullName evidence="4">FAD-dependent oxidoreductase</fullName>
    </submittedName>
</protein>
<dbReference type="Pfam" id="PF01266">
    <property type="entry name" value="DAO"/>
    <property type="match status" value="1"/>
</dbReference>
<dbReference type="PANTHER" id="PTHR13847">
    <property type="entry name" value="SARCOSINE DEHYDROGENASE-RELATED"/>
    <property type="match status" value="1"/>
</dbReference>
<evidence type="ECO:0000259" key="3">
    <source>
        <dbReference type="Pfam" id="PF01266"/>
    </source>
</evidence>
<evidence type="ECO:0000313" key="5">
    <source>
        <dbReference type="Proteomes" id="UP000326881"/>
    </source>
</evidence>
<accession>A0A5Q0C5Y3</accession>
<dbReference type="InterPro" id="IPR006076">
    <property type="entry name" value="FAD-dep_OxRdtase"/>
</dbReference>
<dbReference type="Gene3D" id="3.50.50.60">
    <property type="entry name" value="FAD/NAD(P)-binding domain"/>
    <property type="match status" value="1"/>
</dbReference>
<name>A0A5Q0C5Y3_9HYPH</name>
<feature type="compositionally biased region" description="Basic and acidic residues" evidence="2">
    <location>
        <begin position="1"/>
        <end position="11"/>
    </location>
</feature>
<proteinExistence type="predicted"/>
<feature type="region of interest" description="Disordered" evidence="2">
    <location>
        <begin position="1"/>
        <end position="30"/>
    </location>
</feature>
<reference evidence="4 5" key="1">
    <citation type="submission" date="2019-08" db="EMBL/GenBank/DDBJ databases">
        <title>Prosopis cineraria nodule microbiome.</title>
        <authorList>
            <person name="Ali R."/>
            <person name="Chaluvadi S.R."/>
            <person name="Wang X."/>
        </authorList>
    </citation>
    <scope>NUCLEOTIDE SEQUENCE [LARGE SCALE GENOMIC DNA]</scope>
    <source>
        <strain evidence="4 5">BG7</strain>
    </source>
</reference>
<dbReference type="Proteomes" id="UP000326881">
    <property type="component" value="Chromosome"/>
</dbReference>
<organism evidence="4 5">
    <name type="scientific">Rhizobium grahamii</name>
    <dbReference type="NCBI Taxonomy" id="1120045"/>
    <lineage>
        <taxon>Bacteria</taxon>
        <taxon>Pseudomonadati</taxon>
        <taxon>Pseudomonadota</taxon>
        <taxon>Alphaproteobacteria</taxon>
        <taxon>Hyphomicrobiales</taxon>
        <taxon>Rhizobiaceae</taxon>
        <taxon>Rhizobium/Agrobacterium group</taxon>
        <taxon>Rhizobium</taxon>
    </lineage>
</organism>
<dbReference type="SUPFAM" id="SSF51905">
    <property type="entry name" value="FAD/NAD(P)-binding domain"/>
    <property type="match status" value="1"/>
</dbReference>
<dbReference type="InterPro" id="IPR036188">
    <property type="entry name" value="FAD/NAD-bd_sf"/>
</dbReference>
<keyword evidence="1" id="KW-0560">Oxidoreductase</keyword>
<evidence type="ECO:0000313" key="4">
    <source>
        <dbReference type="EMBL" id="QFY59457.1"/>
    </source>
</evidence>
<dbReference type="KEGG" id="rgr:FZ934_02800"/>
<evidence type="ECO:0000256" key="2">
    <source>
        <dbReference type="SAM" id="MobiDB-lite"/>
    </source>
</evidence>
<dbReference type="GO" id="GO:0005737">
    <property type="term" value="C:cytoplasm"/>
    <property type="evidence" value="ECO:0007669"/>
    <property type="project" value="TreeGrafter"/>
</dbReference>
<dbReference type="PANTHER" id="PTHR13847:SF201">
    <property type="entry name" value="PUTATIBE OXIDOREDUCTASE"/>
    <property type="match status" value="1"/>
</dbReference>
<dbReference type="Gene3D" id="3.30.9.10">
    <property type="entry name" value="D-Amino Acid Oxidase, subunit A, domain 2"/>
    <property type="match status" value="1"/>
</dbReference>